<evidence type="ECO:0000256" key="1">
    <source>
        <dbReference type="SAM" id="MobiDB-lite"/>
    </source>
</evidence>
<evidence type="ECO:0000313" key="3">
    <source>
        <dbReference type="EMBL" id="CAF3962166.1"/>
    </source>
</evidence>
<sequence length="268" mass="31798">MFSETAPSHLSEAIMTVRKMEKNFVKTQMLTMEHDRNKIRSNVNRHMETFLHITQKRHETWYRYDKYFREALKKEKDRHEKRKERTGSATHPSSNSYPSLITLNSLSEPTTKTEQRTYQVLQASKKLLSASASRSQSARSQSRPSTSQSTFKTFSTTSTTAKSSCTFNSASLIVPMTQSIDFKEYNRLMNESLKDENYGNFVDHFIKFRPEFRENFAQFHQANQRRNAVEKLREFNQTYAKQKDQRYYDLINSLTTFRLEQKRKQYKI</sequence>
<reference evidence="2" key="1">
    <citation type="submission" date="2021-02" db="EMBL/GenBank/DDBJ databases">
        <authorList>
            <person name="Nowell W R."/>
        </authorList>
    </citation>
    <scope>NUCLEOTIDE SEQUENCE</scope>
</reference>
<comment type="caution">
    <text evidence="2">The sequence shown here is derived from an EMBL/GenBank/DDBJ whole genome shotgun (WGS) entry which is preliminary data.</text>
</comment>
<name>A0A815QFS5_9BILA</name>
<feature type="compositionally biased region" description="Basic and acidic residues" evidence="1">
    <location>
        <begin position="75"/>
        <end position="86"/>
    </location>
</feature>
<dbReference type="EMBL" id="CAJNON010001436">
    <property type="protein sequence ID" value="CAF1462619.1"/>
    <property type="molecule type" value="Genomic_DNA"/>
</dbReference>
<protein>
    <submittedName>
        <fullName evidence="2">Uncharacterized protein</fullName>
    </submittedName>
</protein>
<evidence type="ECO:0000313" key="2">
    <source>
        <dbReference type="EMBL" id="CAF1462619.1"/>
    </source>
</evidence>
<gene>
    <name evidence="3" type="ORF">OKA104_LOCUS27600</name>
    <name evidence="2" type="ORF">VCS650_LOCUS40130</name>
</gene>
<evidence type="ECO:0000313" key="4">
    <source>
        <dbReference type="Proteomes" id="UP000663891"/>
    </source>
</evidence>
<dbReference type="EMBL" id="CAJOAY010002562">
    <property type="protein sequence ID" value="CAF3962166.1"/>
    <property type="molecule type" value="Genomic_DNA"/>
</dbReference>
<dbReference type="Proteomes" id="UP000663891">
    <property type="component" value="Unassembled WGS sequence"/>
</dbReference>
<dbReference type="OrthoDB" id="10039555at2759"/>
<dbReference type="AlphaFoldDB" id="A0A815QFS5"/>
<accession>A0A815QFS5</accession>
<organism evidence="2 4">
    <name type="scientific">Adineta steineri</name>
    <dbReference type="NCBI Taxonomy" id="433720"/>
    <lineage>
        <taxon>Eukaryota</taxon>
        <taxon>Metazoa</taxon>
        <taxon>Spiralia</taxon>
        <taxon>Gnathifera</taxon>
        <taxon>Rotifera</taxon>
        <taxon>Eurotatoria</taxon>
        <taxon>Bdelloidea</taxon>
        <taxon>Adinetida</taxon>
        <taxon>Adinetidae</taxon>
        <taxon>Adineta</taxon>
    </lineage>
</organism>
<dbReference type="Proteomes" id="UP000663881">
    <property type="component" value="Unassembled WGS sequence"/>
</dbReference>
<feature type="region of interest" description="Disordered" evidence="1">
    <location>
        <begin position="75"/>
        <end position="102"/>
    </location>
</feature>
<feature type="compositionally biased region" description="Polar residues" evidence="1">
    <location>
        <begin position="87"/>
        <end position="102"/>
    </location>
</feature>
<feature type="region of interest" description="Disordered" evidence="1">
    <location>
        <begin position="130"/>
        <end position="153"/>
    </location>
</feature>
<proteinExistence type="predicted"/>